<dbReference type="RefSeq" id="WP_149734792.1">
    <property type="nucleotide sequence ID" value="NZ_FQZD01000014.1"/>
</dbReference>
<dbReference type="Proteomes" id="UP000322917">
    <property type="component" value="Unassembled WGS sequence"/>
</dbReference>
<dbReference type="OrthoDB" id="2616930at2"/>
<dbReference type="AlphaFoldDB" id="A0A1M6HMG8"/>
<protein>
    <submittedName>
        <fullName evidence="1">Uncharacterized protein</fullName>
    </submittedName>
</protein>
<organism evidence="1 2">
    <name type="scientific">Propionispora hippei DSM 15287</name>
    <dbReference type="NCBI Taxonomy" id="1123003"/>
    <lineage>
        <taxon>Bacteria</taxon>
        <taxon>Bacillati</taxon>
        <taxon>Bacillota</taxon>
        <taxon>Negativicutes</taxon>
        <taxon>Selenomonadales</taxon>
        <taxon>Sporomusaceae</taxon>
        <taxon>Propionispora</taxon>
    </lineage>
</organism>
<reference evidence="1 2" key="1">
    <citation type="submission" date="2016-11" db="EMBL/GenBank/DDBJ databases">
        <authorList>
            <person name="Varghese N."/>
            <person name="Submissions S."/>
        </authorList>
    </citation>
    <scope>NUCLEOTIDE SEQUENCE [LARGE SCALE GENOMIC DNA]</scope>
    <source>
        <strain evidence="1 2">DSM 15287</strain>
    </source>
</reference>
<proteinExistence type="predicted"/>
<dbReference type="EMBL" id="FQZD01000014">
    <property type="protein sequence ID" value="SHJ23370.1"/>
    <property type="molecule type" value="Genomic_DNA"/>
</dbReference>
<keyword evidence="2" id="KW-1185">Reference proteome</keyword>
<gene>
    <name evidence="1" type="ORF">SAMN02745170_02035</name>
</gene>
<evidence type="ECO:0000313" key="2">
    <source>
        <dbReference type="Proteomes" id="UP000322917"/>
    </source>
</evidence>
<evidence type="ECO:0000313" key="1">
    <source>
        <dbReference type="EMBL" id="SHJ23370.1"/>
    </source>
</evidence>
<accession>A0A1M6HMG8</accession>
<sequence>MLPTDELVRKLRRYVNESIPTGGSAADTSFSENDVTDILTDADSIYAAAAQGWRLKAASSPSTAGQVKKYSIGQETYEKTTASDYASYCLEMAKMYDGMAEKADTAAGSRILTVRRPDVT</sequence>
<name>A0A1M6HMG8_9FIRM</name>